<keyword evidence="16" id="KW-0460">Magnesium</keyword>
<evidence type="ECO:0000256" key="19">
    <source>
        <dbReference type="ARBA" id="ARBA00022918"/>
    </source>
</evidence>
<dbReference type="Pfam" id="PF00665">
    <property type="entry name" value="rve"/>
    <property type="match status" value="1"/>
</dbReference>
<dbReference type="InterPro" id="IPR012337">
    <property type="entry name" value="RNaseH-like_sf"/>
</dbReference>
<feature type="domain" description="Integrase catalytic" evidence="29">
    <location>
        <begin position="539"/>
        <end position="709"/>
    </location>
</feature>
<evidence type="ECO:0000256" key="17">
    <source>
        <dbReference type="ARBA" id="ARBA00022884"/>
    </source>
</evidence>
<dbReference type="GO" id="GO:0032196">
    <property type="term" value="P:transposition"/>
    <property type="evidence" value="ECO:0007669"/>
    <property type="project" value="UniProtKB-KW"/>
</dbReference>
<evidence type="ECO:0000256" key="21">
    <source>
        <dbReference type="ARBA" id="ARBA00023113"/>
    </source>
</evidence>
<evidence type="ECO:0000256" key="25">
    <source>
        <dbReference type="ARBA" id="ARBA00025615"/>
    </source>
</evidence>
<dbReference type="GO" id="GO:0003677">
    <property type="term" value="F:DNA binding"/>
    <property type="evidence" value="ECO:0007669"/>
    <property type="project" value="UniProtKB-KW"/>
</dbReference>
<feature type="region of interest" description="Disordered" evidence="28">
    <location>
        <begin position="830"/>
        <end position="863"/>
    </location>
</feature>
<dbReference type="GO" id="GO:0008233">
    <property type="term" value="F:peptidase activity"/>
    <property type="evidence" value="ECO:0007669"/>
    <property type="project" value="UniProtKB-KW"/>
</dbReference>
<evidence type="ECO:0000256" key="12">
    <source>
        <dbReference type="ARBA" id="ARBA00022741"/>
    </source>
</evidence>
<dbReference type="GO" id="GO:0015074">
    <property type="term" value="P:DNA integration"/>
    <property type="evidence" value="ECO:0007669"/>
    <property type="project" value="UniProtKB-KW"/>
</dbReference>
<comment type="subcellular location">
    <subcellularLocation>
        <location evidence="3">Cytoplasm</location>
    </subcellularLocation>
</comment>
<gene>
    <name evidence="30" type="ordered locus">Cd36_32100</name>
    <name evidence="31" type="ORF">CD36_32100</name>
</gene>
<evidence type="ECO:0000259" key="29">
    <source>
        <dbReference type="PROSITE" id="PS50994"/>
    </source>
</evidence>
<comment type="catalytic activity">
    <reaction evidence="27">
        <text>DNA(n) + a 2'-deoxyribonucleoside 5'-triphosphate = DNA(n+1) + diphosphate</text>
        <dbReference type="Rhea" id="RHEA:22508"/>
        <dbReference type="Rhea" id="RHEA-COMP:17339"/>
        <dbReference type="Rhea" id="RHEA-COMP:17340"/>
        <dbReference type="ChEBI" id="CHEBI:33019"/>
        <dbReference type="ChEBI" id="CHEBI:61560"/>
        <dbReference type="ChEBI" id="CHEBI:173112"/>
        <dbReference type="EC" id="2.7.7.7"/>
    </reaction>
</comment>
<keyword evidence="11" id="KW-0479">Metal-binding</keyword>
<keyword evidence="13" id="KW-0255">Endonuclease</keyword>
<dbReference type="GO" id="GO:0003964">
    <property type="term" value="F:RNA-directed DNA polymerase activity"/>
    <property type="evidence" value="ECO:0007669"/>
    <property type="project" value="UniProtKB-KW"/>
</dbReference>
<comment type="function">
    <text evidence="25">Integrase (IN) targets the VLP to the nucleus, where a subparticle preintegration complex (PIC) containing at least integrase and the newly synthesized dsDNA copy of the retrotransposon must transit the nuclear membrane. Once in the nucleus, integrase performs the integration of the dsDNA into the host genome.</text>
</comment>
<evidence type="ECO:0000256" key="11">
    <source>
        <dbReference type="ARBA" id="ARBA00022723"/>
    </source>
</evidence>
<dbReference type="InterPro" id="IPR057670">
    <property type="entry name" value="SH3_retrovirus"/>
</dbReference>
<evidence type="ECO:0000256" key="9">
    <source>
        <dbReference type="ARBA" id="ARBA00022695"/>
    </source>
</evidence>
<evidence type="ECO:0000256" key="3">
    <source>
        <dbReference type="ARBA" id="ARBA00004496"/>
    </source>
</evidence>
<dbReference type="GO" id="GO:0046872">
    <property type="term" value="F:metal ion binding"/>
    <property type="evidence" value="ECO:0007669"/>
    <property type="project" value="UniProtKB-KW"/>
</dbReference>
<comment type="function">
    <text evidence="24">Reverse transcriptase/ribonuclease H (RT) is a multifunctional enzyme that catalyzes the conversion of the retro-elements RNA genome into dsDNA within the VLP. The enzyme displays a DNA polymerase activity that can copy either DNA or RNA templates, and a ribonuclease H (RNase H) activity that cleaves the RNA strand of RNA-DNA heteroduplexes during plus-strand synthesis and hydrolyzes RNA primers. The conversion leads to a linear dsDNA copy of the retrotransposon that includes long terminal repeats (LTRs) at both ends.</text>
</comment>
<dbReference type="RefSeq" id="XP_002422172.1">
    <property type="nucleotide sequence ID" value="XM_002422127.1"/>
</dbReference>
<comment type="function">
    <text evidence="2">The aspartyl protease (PR) mediates the proteolytic cleavages of the Gag and Gag-Pol polyproteins after assembly of the VLP.</text>
</comment>
<evidence type="ECO:0000256" key="20">
    <source>
        <dbReference type="ARBA" id="ARBA00022932"/>
    </source>
</evidence>
<evidence type="ECO:0000256" key="5">
    <source>
        <dbReference type="ARBA" id="ARBA00022578"/>
    </source>
</evidence>
<dbReference type="InterPro" id="IPR036397">
    <property type="entry name" value="RNaseH_sf"/>
</dbReference>
<keyword evidence="7" id="KW-0645">Protease</keyword>
<keyword evidence="5" id="KW-0815">Transposition</keyword>
<reference evidence="31 32" key="1">
    <citation type="journal article" date="2009" name="Genome Res.">
        <title>Comparative genomics of the fungal pathogens Candida dubliniensis and Candida albicans.</title>
        <authorList>
            <person name="Jackson A.P."/>
            <person name="Gamble J.A."/>
            <person name="Yeomans T."/>
            <person name="Moran G.P."/>
            <person name="Saunders D."/>
            <person name="Harris D."/>
            <person name="Aslett M."/>
            <person name="Barrell J.F."/>
            <person name="Butler G."/>
            <person name="Citiulo F."/>
            <person name="Coleman D.C."/>
            <person name="de Groot P.W.J."/>
            <person name="Goodwin T.J."/>
            <person name="Quail M.A."/>
            <person name="McQuillan J."/>
            <person name="Munro C.A."/>
            <person name="Pain A."/>
            <person name="Poulter R.T."/>
            <person name="Rajandream M.A."/>
            <person name="Renauld H."/>
            <person name="Spiering M.J."/>
            <person name="Tivey A."/>
            <person name="Gow N.A.R."/>
            <person name="Barrell B."/>
            <person name="Sullivan D.J."/>
            <person name="Berriman M."/>
        </authorList>
    </citation>
    <scope>NUCLEOTIDE SEQUENCE [LARGE SCALE GENOMIC DNA]</scope>
    <source>
        <strain evidence="32">CD36 / ATCC MYA-646 / CBS 7987 / NCPF 3949 / NRRL Y-17841</strain>
    </source>
</reference>
<evidence type="ECO:0000256" key="10">
    <source>
        <dbReference type="ARBA" id="ARBA00022722"/>
    </source>
</evidence>
<dbReference type="eggNOG" id="KOG0017">
    <property type="taxonomic scope" value="Eukaryota"/>
</dbReference>
<dbReference type="GO" id="GO:0006508">
    <property type="term" value="P:proteolysis"/>
    <property type="evidence" value="ECO:0007669"/>
    <property type="project" value="UniProtKB-KW"/>
</dbReference>
<dbReference type="Proteomes" id="UP000002605">
    <property type="component" value="Chromosome R"/>
</dbReference>
<evidence type="ECO:0000256" key="2">
    <source>
        <dbReference type="ARBA" id="ARBA00002180"/>
    </source>
</evidence>
<evidence type="ECO:0000256" key="13">
    <source>
        <dbReference type="ARBA" id="ARBA00022759"/>
    </source>
</evidence>
<dbReference type="Pfam" id="PF25597">
    <property type="entry name" value="SH3_retrovirus"/>
    <property type="match status" value="1"/>
</dbReference>
<dbReference type="GO" id="GO:0005524">
    <property type="term" value="F:ATP binding"/>
    <property type="evidence" value="ECO:0007669"/>
    <property type="project" value="UniProtKB-KW"/>
</dbReference>
<keyword evidence="22" id="KW-0238">DNA-binding</keyword>
<keyword evidence="4" id="KW-0963">Cytoplasm</keyword>
<evidence type="ECO:0000256" key="7">
    <source>
        <dbReference type="ARBA" id="ARBA00022670"/>
    </source>
</evidence>
<proteinExistence type="predicted"/>
<keyword evidence="6" id="KW-1188">Viral release from host cell</keyword>
<dbReference type="InterPro" id="IPR054722">
    <property type="entry name" value="PolX-like_BBD"/>
</dbReference>
<protein>
    <submittedName>
        <fullName evidence="31">Transposon polyprotein integrase, putative</fullName>
    </submittedName>
</protein>
<dbReference type="GO" id="GO:0005737">
    <property type="term" value="C:cytoplasm"/>
    <property type="evidence" value="ECO:0007669"/>
    <property type="project" value="UniProtKB-SubCell"/>
</dbReference>
<evidence type="ECO:0000256" key="23">
    <source>
        <dbReference type="ARBA" id="ARBA00023172"/>
    </source>
</evidence>
<name>B9WM63_CANDC</name>
<evidence type="ECO:0000313" key="30">
    <source>
        <dbReference type="CGD" id="CAL0000169706"/>
    </source>
</evidence>
<dbReference type="KEGG" id="cdu:CD36_32100"/>
<dbReference type="CGD" id="CAL0000169706">
    <property type="gene designation" value="Cd36_32100"/>
</dbReference>
<keyword evidence="9" id="KW-0548">Nucleotidyltransferase</keyword>
<evidence type="ECO:0000256" key="6">
    <source>
        <dbReference type="ARBA" id="ARBA00022612"/>
    </source>
</evidence>
<dbReference type="EMBL" id="FM992695">
    <property type="protein sequence ID" value="CAX40176.1"/>
    <property type="molecule type" value="Genomic_DNA"/>
</dbReference>
<dbReference type="InterPro" id="IPR001584">
    <property type="entry name" value="Integrase_cat-core"/>
</dbReference>
<dbReference type="VEuPathDB" id="FungiDB:CD36_32100"/>
<evidence type="ECO:0000256" key="24">
    <source>
        <dbReference type="ARBA" id="ARBA00025590"/>
    </source>
</evidence>
<dbReference type="GO" id="GO:0003887">
    <property type="term" value="F:DNA-directed DNA polymerase activity"/>
    <property type="evidence" value="ECO:0007669"/>
    <property type="project" value="UniProtKB-KW"/>
</dbReference>
<feature type="compositionally biased region" description="Low complexity" evidence="28">
    <location>
        <begin position="843"/>
        <end position="855"/>
    </location>
</feature>
<evidence type="ECO:0000256" key="16">
    <source>
        <dbReference type="ARBA" id="ARBA00022842"/>
    </source>
</evidence>
<keyword evidence="32" id="KW-1185">Reference proteome</keyword>
<keyword evidence="19" id="KW-0695">RNA-directed DNA polymerase</keyword>
<accession>B9WM63</accession>
<keyword evidence="20" id="KW-0239">DNA-directed DNA polymerase</keyword>
<dbReference type="GO" id="GO:0003723">
    <property type="term" value="F:RNA binding"/>
    <property type="evidence" value="ECO:0007669"/>
    <property type="project" value="UniProtKB-KW"/>
</dbReference>
<keyword evidence="12" id="KW-0547">Nucleotide-binding</keyword>
<evidence type="ECO:0000256" key="14">
    <source>
        <dbReference type="ARBA" id="ARBA00022801"/>
    </source>
</evidence>
<evidence type="ECO:0000256" key="1">
    <source>
        <dbReference type="ARBA" id="ARBA00000077"/>
    </source>
</evidence>
<dbReference type="GeneID" id="8049505"/>
<dbReference type="Gene3D" id="3.30.420.10">
    <property type="entry name" value="Ribonuclease H-like superfamily/Ribonuclease H"/>
    <property type="match status" value="1"/>
</dbReference>
<keyword evidence="17" id="KW-0694">RNA-binding</keyword>
<keyword evidence="14" id="KW-0378">Hydrolase</keyword>
<keyword evidence="15" id="KW-0067">ATP-binding</keyword>
<evidence type="ECO:0000256" key="18">
    <source>
        <dbReference type="ARBA" id="ARBA00022908"/>
    </source>
</evidence>
<dbReference type="Pfam" id="PF22936">
    <property type="entry name" value="Pol_BBD"/>
    <property type="match status" value="1"/>
</dbReference>
<comment type="catalytic activity">
    <reaction evidence="26">
        <text>DNA(n) + a 2'-deoxyribonucleoside 5'-triphosphate = DNA(n+1) + diphosphate</text>
        <dbReference type="Rhea" id="RHEA:22508"/>
        <dbReference type="Rhea" id="RHEA-COMP:17339"/>
        <dbReference type="Rhea" id="RHEA-COMP:17340"/>
        <dbReference type="ChEBI" id="CHEBI:33019"/>
        <dbReference type="ChEBI" id="CHEBI:61560"/>
        <dbReference type="ChEBI" id="CHEBI:173112"/>
        <dbReference type="EC" id="2.7.7.49"/>
    </reaction>
</comment>
<dbReference type="PANTHER" id="PTHR42648">
    <property type="entry name" value="TRANSPOSASE, PUTATIVE-RELATED"/>
    <property type="match status" value="1"/>
</dbReference>
<comment type="catalytic activity">
    <reaction evidence="1">
        <text>Endonucleolytic cleavage to 5'-phosphomonoester.</text>
        <dbReference type="EC" id="3.1.26.4"/>
    </reaction>
</comment>
<evidence type="ECO:0000256" key="15">
    <source>
        <dbReference type="ARBA" id="ARBA00022840"/>
    </source>
</evidence>
<dbReference type="AlphaFoldDB" id="B9WM63"/>
<evidence type="ECO:0000256" key="22">
    <source>
        <dbReference type="ARBA" id="ARBA00023125"/>
    </source>
</evidence>
<dbReference type="GO" id="GO:0004523">
    <property type="term" value="F:RNA-DNA hybrid ribonuclease activity"/>
    <property type="evidence" value="ECO:0007669"/>
    <property type="project" value="UniProtKB-EC"/>
</dbReference>
<keyword evidence="21" id="KW-0917">Virion maturation</keyword>
<dbReference type="PROSITE" id="PS50994">
    <property type="entry name" value="INTEGRASE"/>
    <property type="match status" value="1"/>
</dbReference>
<dbReference type="OrthoDB" id="4075035at2759"/>
<dbReference type="GO" id="GO:0006310">
    <property type="term" value="P:DNA recombination"/>
    <property type="evidence" value="ECO:0007669"/>
    <property type="project" value="UniProtKB-KW"/>
</dbReference>
<keyword evidence="8" id="KW-0808">Transferase</keyword>
<organism evidence="31 32">
    <name type="scientific">Candida dubliniensis (strain CD36 / ATCC MYA-646 / CBS 7987 / NCPF 3949 / NRRL Y-17841)</name>
    <name type="common">Yeast</name>
    <dbReference type="NCBI Taxonomy" id="573826"/>
    <lineage>
        <taxon>Eukaryota</taxon>
        <taxon>Fungi</taxon>
        <taxon>Dikarya</taxon>
        <taxon>Ascomycota</taxon>
        <taxon>Saccharomycotina</taxon>
        <taxon>Pichiomycetes</taxon>
        <taxon>Debaryomycetaceae</taxon>
        <taxon>Candida/Lodderomyces clade</taxon>
        <taxon>Candida</taxon>
    </lineage>
</organism>
<sequence>MSTPTPTTPATAASMGGDGQLQVMSLYNIFTGLTIPSEYILSSKANFTRWRKNFITIAEGVSENFGNYVKDVPLAAGASANNLQFNKQVDLLLQLSVDKEILREARTLGSMGKALYSEIVEEYSQMFTIDKVQVITSLWDKLLDSSVDIKKRLVTQKEFFQFWNSLTADEHEGILPFVWLHLSKSNFNSKYLEGFDPSLTVTGIKRFLTLHPEVNQTSGVSSLPVNYINNTTSSTIQITDANVEAKFRYQCFNCFGLGHTSSKCASPRRGSIKIPNLEKKLDYYRQKKVFNRRRGGTNADESRIAETVSDSLSNSTKFTSTEANKWSNNQGSKNANVIIVSSVESSTNPTSASNFIIDTGASVNLCNDVSLLHDYTHFSEPHSVVAANGESLKVFGHGTLKFNHNSVEVEILYVGFAPNVAVNLLNPKSLIRGPQDSITLSHEGVVHSTLGKIGTFGDTSNCVMSPIVNPMSAAICAVLNRDQVATLHHSFGHPNATSFKKMLDSAGHVAKTADIKSPCDSCLQTKNFQSFPKASDGPHTKTPLQIIHLDVAGPFGGPAVDLSKVFLVIVDDFSRHKWVFPLQSKSDATEVIINWIRHWERYFAGRGEYKVSSIRSDNGGEFLNQDMSLFCLKQGIRHERTIPYNSHQNGKAERAIRSIMDKSRTLLCQSGLPSTFWCYSTIMAAHLLNITPSEVLNYQTSYEKWYGSAPKYSKLHPFGSTAYAHVPTTYRSKLQPNGVKCIFLGYPQTQSGYLLYDIQTKTIVVAKDVKFVDSEFLASSIDFSEINATKLTIPGVTRSSTTSETFVPSRTSQNFPTEPTAVVTSDEIDIIDNPSPHQSPEHSPVLTTVSSTPSSPSLPPPPIVQEGSEYEYSSDVSTLLSSNSTVSDNLDLVIDGFGMMVDKSICGGDNTYVVQNLEVNEHSNKVYAVTKAHKKYKIDNVQIDSSASGCFTEYKWKLFYNQTTN</sequence>
<evidence type="ECO:0000256" key="28">
    <source>
        <dbReference type="SAM" id="MobiDB-lite"/>
    </source>
</evidence>
<dbReference type="PANTHER" id="PTHR42648:SF11">
    <property type="entry name" value="TRANSPOSON TY4-P GAG-POL POLYPROTEIN"/>
    <property type="match status" value="1"/>
</dbReference>
<keyword evidence="10" id="KW-0540">Nuclease</keyword>
<dbReference type="GO" id="GO:0005634">
    <property type="term" value="C:nucleus"/>
    <property type="evidence" value="ECO:0007669"/>
    <property type="project" value="UniProtKB-ARBA"/>
</dbReference>
<dbReference type="SUPFAM" id="SSF53098">
    <property type="entry name" value="Ribonuclease H-like"/>
    <property type="match status" value="1"/>
</dbReference>
<keyword evidence="18" id="KW-0229">DNA integration</keyword>
<evidence type="ECO:0000256" key="8">
    <source>
        <dbReference type="ARBA" id="ARBA00022679"/>
    </source>
</evidence>
<evidence type="ECO:0000313" key="31">
    <source>
        <dbReference type="EMBL" id="CAX40176.1"/>
    </source>
</evidence>
<evidence type="ECO:0000256" key="4">
    <source>
        <dbReference type="ARBA" id="ARBA00022490"/>
    </source>
</evidence>
<evidence type="ECO:0000256" key="27">
    <source>
        <dbReference type="ARBA" id="ARBA00049244"/>
    </source>
</evidence>
<keyword evidence="23" id="KW-0233">DNA recombination</keyword>
<evidence type="ECO:0000313" key="32">
    <source>
        <dbReference type="Proteomes" id="UP000002605"/>
    </source>
</evidence>
<dbReference type="InterPro" id="IPR039537">
    <property type="entry name" value="Retrotran_Ty1/copia-like"/>
</dbReference>
<dbReference type="HOGENOM" id="CLU_306731_0_0_1"/>
<evidence type="ECO:0000256" key="26">
    <source>
        <dbReference type="ARBA" id="ARBA00048173"/>
    </source>
</evidence>